<dbReference type="STRING" id="32264.T1KXB0"/>
<evidence type="ECO:0000256" key="2">
    <source>
        <dbReference type="SAM" id="Phobius"/>
    </source>
</evidence>
<dbReference type="Proteomes" id="UP000015104">
    <property type="component" value="Unassembled WGS sequence"/>
</dbReference>
<comment type="similarity">
    <text evidence="1">Belongs to the CBF/MAK21 family.</text>
</comment>
<dbReference type="GO" id="GO:0030692">
    <property type="term" value="C:Noc4p-Nop14p complex"/>
    <property type="evidence" value="ECO:0007669"/>
    <property type="project" value="TreeGrafter"/>
</dbReference>
<evidence type="ECO:0000313" key="4">
    <source>
        <dbReference type="EnsemblMetazoa" id="tetur25g01740.1"/>
    </source>
</evidence>
<reference evidence="5" key="1">
    <citation type="submission" date="2011-08" db="EMBL/GenBank/DDBJ databases">
        <authorList>
            <person name="Rombauts S."/>
        </authorList>
    </citation>
    <scope>NUCLEOTIDE SEQUENCE</scope>
    <source>
        <strain evidence="5">London</strain>
    </source>
</reference>
<feature type="transmembrane region" description="Helical" evidence="2">
    <location>
        <begin position="233"/>
        <end position="255"/>
    </location>
</feature>
<evidence type="ECO:0000256" key="1">
    <source>
        <dbReference type="ARBA" id="ARBA00007797"/>
    </source>
</evidence>
<name>T1KXB0_TETUR</name>
<reference evidence="4" key="2">
    <citation type="submission" date="2015-06" db="UniProtKB">
        <authorList>
            <consortium name="EnsemblMetazoa"/>
        </authorList>
    </citation>
    <scope>IDENTIFICATION</scope>
</reference>
<dbReference type="PANTHER" id="PTHR12455">
    <property type="entry name" value="NUCLEOLAR COMPLEX PROTEIN 4"/>
    <property type="match status" value="1"/>
</dbReference>
<dbReference type="GO" id="GO:0042254">
    <property type="term" value="P:ribosome biogenesis"/>
    <property type="evidence" value="ECO:0007669"/>
    <property type="project" value="InterPro"/>
</dbReference>
<dbReference type="InterPro" id="IPR027193">
    <property type="entry name" value="Noc4"/>
</dbReference>
<dbReference type="GO" id="GO:0032040">
    <property type="term" value="C:small-subunit processome"/>
    <property type="evidence" value="ECO:0007669"/>
    <property type="project" value="TreeGrafter"/>
</dbReference>
<dbReference type="AlphaFoldDB" id="T1KXB0"/>
<sequence>MDSVIEKNSFIQSVYKINCNLVPSGDPSTIEFVFKLIKNVCDHILSNGMDQELLEELKNVIIHNDVKYFVLKALLHLFKDKKKLGDETEDFVTNGFDLLVLVQIKESKSLKSTLFFKSDEDNLIPKSCLTYKKQAELFASVWFTFLSFKLTVPIYKKVLQILEKKVMPHFRNPLCLSDFLISSFNIGGSASLLSLSSLFILMTKCNLDYPDFYKKFYNLITPDMLYVKYRARFFYWTDIFLTSTHIPAYLIAAFIKKLARLTLVAPVDAIQIILPIIKNILIRHPSLSSMVNKYQPTTMDSDPYDCNQEDPAKSNAIESSLWEVKTLAAHWDPKVVKAASFINRPLPTLEVDLADILETSFNDIKEEVENSIDHEDFDLQVNNLRDPIRKFLQC</sequence>
<feature type="domain" description="CCAAT-binding factor" evidence="3">
    <location>
        <begin position="191"/>
        <end position="339"/>
    </location>
</feature>
<gene>
    <name evidence="4" type="primary">107368103</name>
</gene>
<dbReference type="KEGG" id="tut:107368103"/>
<dbReference type="Pfam" id="PF03914">
    <property type="entry name" value="CBF"/>
    <property type="match status" value="1"/>
</dbReference>
<organism evidence="4 5">
    <name type="scientific">Tetranychus urticae</name>
    <name type="common">Two-spotted spider mite</name>
    <dbReference type="NCBI Taxonomy" id="32264"/>
    <lineage>
        <taxon>Eukaryota</taxon>
        <taxon>Metazoa</taxon>
        <taxon>Ecdysozoa</taxon>
        <taxon>Arthropoda</taxon>
        <taxon>Chelicerata</taxon>
        <taxon>Arachnida</taxon>
        <taxon>Acari</taxon>
        <taxon>Acariformes</taxon>
        <taxon>Trombidiformes</taxon>
        <taxon>Prostigmata</taxon>
        <taxon>Eleutherengona</taxon>
        <taxon>Raphignathae</taxon>
        <taxon>Tetranychoidea</taxon>
        <taxon>Tetranychidae</taxon>
        <taxon>Tetranychus</taxon>
    </lineage>
</organism>
<dbReference type="InterPro" id="IPR005612">
    <property type="entry name" value="CCAAT-binding_factor"/>
</dbReference>
<dbReference type="HOGENOM" id="CLU_015945_4_0_1"/>
<dbReference type="EnsemblMetazoa" id="tetur25g01740.1">
    <property type="protein sequence ID" value="tetur25g01740.1"/>
    <property type="gene ID" value="tetur25g01740"/>
</dbReference>
<dbReference type="EMBL" id="CAEY01000677">
    <property type="status" value="NOT_ANNOTATED_CDS"/>
    <property type="molecule type" value="Genomic_DNA"/>
</dbReference>
<keyword evidence="5" id="KW-1185">Reference proteome</keyword>
<accession>T1KXB0</accession>
<dbReference type="OrthoDB" id="10263185at2759"/>
<dbReference type="eggNOG" id="KOG2154">
    <property type="taxonomic scope" value="Eukaryota"/>
</dbReference>
<protein>
    <recommendedName>
        <fullName evidence="3">CCAAT-binding factor domain-containing protein</fullName>
    </recommendedName>
</protein>
<evidence type="ECO:0000313" key="5">
    <source>
        <dbReference type="Proteomes" id="UP000015104"/>
    </source>
</evidence>
<dbReference type="OMA" id="YWTDIFL"/>
<keyword evidence="2" id="KW-1133">Transmembrane helix</keyword>
<dbReference type="PANTHER" id="PTHR12455:SF0">
    <property type="entry name" value="NUCLEOLAR COMPLEX PROTEIN 4 HOMOLOG"/>
    <property type="match status" value="1"/>
</dbReference>
<keyword evidence="2" id="KW-0812">Transmembrane</keyword>
<feature type="transmembrane region" description="Helical" evidence="2">
    <location>
        <begin position="176"/>
        <end position="202"/>
    </location>
</feature>
<proteinExistence type="inferred from homology"/>
<keyword evidence="2" id="KW-0472">Membrane</keyword>
<evidence type="ECO:0000259" key="3">
    <source>
        <dbReference type="Pfam" id="PF03914"/>
    </source>
</evidence>